<keyword evidence="2" id="KW-0677">Repeat</keyword>
<evidence type="ECO:0000256" key="2">
    <source>
        <dbReference type="ARBA" id="ARBA00022737"/>
    </source>
</evidence>
<evidence type="ECO:0000313" key="9">
    <source>
        <dbReference type="Proteomes" id="UP001165289"/>
    </source>
</evidence>
<dbReference type="PANTHER" id="PTHR46242:SF1">
    <property type="entry name" value="ZINC FINGER CCHC DOMAIN-CONTAINING PROTEIN 9"/>
    <property type="match status" value="1"/>
</dbReference>
<dbReference type="InterPro" id="IPR036875">
    <property type="entry name" value="Znf_CCHC_sf"/>
</dbReference>
<feature type="compositionally biased region" description="Basic residues" evidence="6">
    <location>
        <begin position="1"/>
        <end position="11"/>
    </location>
</feature>
<dbReference type="PANTHER" id="PTHR46242">
    <property type="entry name" value="ZINC FINGER CCHC DOMAIN-CONTAINING PROTEIN 9 ZCCHC9"/>
    <property type="match status" value="1"/>
</dbReference>
<evidence type="ECO:0000256" key="1">
    <source>
        <dbReference type="ARBA" id="ARBA00022723"/>
    </source>
</evidence>
<dbReference type="GO" id="GO:0008270">
    <property type="term" value="F:zinc ion binding"/>
    <property type="evidence" value="ECO:0007669"/>
    <property type="project" value="UniProtKB-KW"/>
</dbReference>
<feature type="domain" description="CCHC-type" evidence="7">
    <location>
        <begin position="131"/>
        <end position="147"/>
    </location>
</feature>
<evidence type="ECO:0000256" key="3">
    <source>
        <dbReference type="ARBA" id="ARBA00022771"/>
    </source>
</evidence>
<evidence type="ECO:0000256" key="5">
    <source>
        <dbReference type="PROSITE-ProRule" id="PRU00047"/>
    </source>
</evidence>
<dbReference type="Gene3D" id="4.10.60.10">
    <property type="entry name" value="Zinc finger, CCHC-type"/>
    <property type="match status" value="2"/>
</dbReference>
<gene>
    <name evidence="8" type="ORF">LOD99_12330</name>
</gene>
<organism evidence="8 9">
    <name type="scientific">Oopsacas minuta</name>
    <dbReference type="NCBI Taxonomy" id="111878"/>
    <lineage>
        <taxon>Eukaryota</taxon>
        <taxon>Metazoa</taxon>
        <taxon>Porifera</taxon>
        <taxon>Hexactinellida</taxon>
        <taxon>Hexasterophora</taxon>
        <taxon>Lyssacinosida</taxon>
        <taxon>Leucopsacidae</taxon>
        <taxon>Oopsacas</taxon>
    </lineage>
</organism>
<protein>
    <submittedName>
        <fullName evidence="8">Zinc finger CCHC domain-containing protein 9-like</fullName>
    </submittedName>
</protein>
<evidence type="ECO:0000259" key="7">
    <source>
        <dbReference type="PROSITE" id="PS50158"/>
    </source>
</evidence>
<sequence>MGRTGKLKVKKTHLEGNTWGELKSAPKKPKRLRHHNTQTNEIPPPGANVNSQNLSKRQREIIKRRLRRKKQKTCFSCRNTGHLLSDCPFKQEGKTQIKEKICYICGSPEHISGSCHLRIKSGEGSLFQFAKCFICKQTGHISKQCPQNSNGIYPNGGACRFCGSKKHLKGQCPERKRKGIMDTSEEFLDKDEGQSRDVMTTDNTLNTKLQMKEQKTVYF</sequence>
<dbReference type="FunFam" id="4.10.60.10:FF:000091">
    <property type="entry name" value="Zinc finger CCHC-type-containing 9"/>
    <property type="match status" value="1"/>
</dbReference>
<keyword evidence="1" id="KW-0479">Metal-binding</keyword>
<dbReference type="SUPFAM" id="SSF57756">
    <property type="entry name" value="Retrovirus zinc finger-like domains"/>
    <property type="match status" value="2"/>
</dbReference>
<dbReference type="Proteomes" id="UP001165289">
    <property type="component" value="Unassembled WGS sequence"/>
</dbReference>
<accession>A0AAV7JF97</accession>
<dbReference type="Pfam" id="PF00098">
    <property type="entry name" value="zf-CCHC"/>
    <property type="match status" value="2"/>
</dbReference>
<evidence type="ECO:0000256" key="6">
    <source>
        <dbReference type="SAM" id="MobiDB-lite"/>
    </source>
</evidence>
<dbReference type="AlphaFoldDB" id="A0AAV7JF97"/>
<dbReference type="GO" id="GO:0005730">
    <property type="term" value="C:nucleolus"/>
    <property type="evidence" value="ECO:0007669"/>
    <property type="project" value="TreeGrafter"/>
</dbReference>
<evidence type="ECO:0000256" key="4">
    <source>
        <dbReference type="ARBA" id="ARBA00022833"/>
    </source>
</evidence>
<dbReference type="SMART" id="SM00343">
    <property type="entry name" value="ZnF_C2HC"/>
    <property type="match status" value="4"/>
</dbReference>
<dbReference type="InterPro" id="IPR042246">
    <property type="entry name" value="ZCCHC9"/>
</dbReference>
<dbReference type="InterPro" id="IPR001878">
    <property type="entry name" value="Znf_CCHC"/>
</dbReference>
<evidence type="ECO:0000313" key="8">
    <source>
        <dbReference type="EMBL" id="KAI6647334.1"/>
    </source>
</evidence>
<keyword evidence="9" id="KW-1185">Reference proteome</keyword>
<dbReference type="EMBL" id="JAKMXF010000343">
    <property type="protein sequence ID" value="KAI6647334.1"/>
    <property type="molecule type" value="Genomic_DNA"/>
</dbReference>
<feature type="compositionally biased region" description="Basic residues" evidence="6">
    <location>
        <begin position="25"/>
        <end position="36"/>
    </location>
</feature>
<comment type="caution">
    <text evidence="8">The sequence shown here is derived from an EMBL/GenBank/DDBJ whole genome shotgun (WGS) entry which is preliminary data.</text>
</comment>
<feature type="region of interest" description="Disordered" evidence="6">
    <location>
        <begin position="1"/>
        <end position="56"/>
    </location>
</feature>
<keyword evidence="4" id="KW-0862">Zinc</keyword>
<proteinExistence type="predicted"/>
<keyword evidence="3 5" id="KW-0863">Zinc-finger</keyword>
<dbReference type="GO" id="GO:0003676">
    <property type="term" value="F:nucleic acid binding"/>
    <property type="evidence" value="ECO:0007669"/>
    <property type="project" value="InterPro"/>
</dbReference>
<name>A0AAV7JF97_9METZ</name>
<feature type="domain" description="CCHC-type" evidence="7">
    <location>
        <begin position="74"/>
        <end position="88"/>
    </location>
</feature>
<dbReference type="PROSITE" id="PS50158">
    <property type="entry name" value="ZF_CCHC"/>
    <property type="match status" value="2"/>
</dbReference>
<reference evidence="8 9" key="1">
    <citation type="journal article" date="2023" name="BMC Biol.">
        <title>The compact genome of the sponge Oopsacas minuta (Hexactinellida) is lacking key metazoan core genes.</title>
        <authorList>
            <person name="Santini S."/>
            <person name="Schenkelaars Q."/>
            <person name="Jourda C."/>
            <person name="Duchesne M."/>
            <person name="Belahbib H."/>
            <person name="Rocher C."/>
            <person name="Selva M."/>
            <person name="Riesgo A."/>
            <person name="Vervoort M."/>
            <person name="Leys S.P."/>
            <person name="Kodjabachian L."/>
            <person name="Le Bivic A."/>
            <person name="Borchiellini C."/>
            <person name="Claverie J.M."/>
            <person name="Renard E."/>
        </authorList>
    </citation>
    <scope>NUCLEOTIDE SEQUENCE [LARGE SCALE GENOMIC DNA]</scope>
    <source>
        <strain evidence="8">SPO-2</strain>
    </source>
</reference>